<dbReference type="Pfam" id="PF01934">
    <property type="entry name" value="HepT-like"/>
    <property type="match status" value="1"/>
</dbReference>
<organism evidence="6 7">
    <name type="scientific">Candidatus Amesbacteria bacterium GW2011_GWC2_47_8</name>
    <dbReference type="NCBI Taxonomy" id="1618367"/>
    <lineage>
        <taxon>Bacteria</taxon>
        <taxon>Candidatus Amesiibacteriota</taxon>
    </lineage>
</organism>
<keyword evidence="4" id="KW-0547">Nucleotide-binding</keyword>
<dbReference type="Proteomes" id="UP000034265">
    <property type="component" value="Unassembled WGS sequence"/>
</dbReference>
<dbReference type="PANTHER" id="PTHR34139">
    <property type="entry name" value="UPF0331 PROTEIN MJ0127"/>
    <property type="match status" value="1"/>
</dbReference>
<sequence>MSRPKDPFVFIHHVSDAIDDVLKYSQDVKNLDELKNDPKTFDAIVRKLEIIGEAVNNLPQDFLQKYPDVDWTGPVGLRNVLTHEYFDLSLKIIWELIDKNLPVLKTQILKILEDEK</sequence>
<evidence type="ECO:0000256" key="5">
    <source>
        <dbReference type="ARBA" id="ARBA00022801"/>
    </source>
</evidence>
<dbReference type="InterPro" id="IPR008201">
    <property type="entry name" value="HepT-like"/>
</dbReference>
<dbReference type="PANTHER" id="PTHR34139:SF1">
    <property type="entry name" value="RNASE MJ1380-RELATED"/>
    <property type="match status" value="1"/>
</dbReference>
<gene>
    <name evidence="6" type="ORF">UY11_C0009G0009</name>
</gene>
<dbReference type="GO" id="GO:0004540">
    <property type="term" value="F:RNA nuclease activity"/>
    <property type="evidence" value="ECO:0007669"/>
    <property type="project" value="InterPro"/>
</dbReference>
<evidence type="ECO:0008006" key="8">
    <source>
        <dbReference type="Google" id="ProtNLM"/>
    </source>
</evidence>
<keyword evidence="2" id="KW-1277">Toxin-antitoxin system</keyword>
<evidence type="ECO:0000313" key="6">
    <source>
        <dbReference type="EMBL" id="KKU83967.1"/>
    </source>
</evidence>
<keyword evidence="3" id="KW-0540">Nuclease</keyword>
<evidence type="ECO:0000256" key="1">
    <source>
        <dbReference type="ARBA" id="ARBA00022553"/>
    </source>
</evidence>
<dbReference type="GO" id="GO:0000166">
    <property type="term" value="F:nucleotide binding"/>
    <property type="evidence" value="ECO:0007669"/>
    <property type="project" value="UniProtKB-KW"/>
</dbReference>
<evidence type="ECO:0000256" key="4">
    <source>
        <dbReference type="ARBA" id="ARBA00022741"/>
    </source>
</evidence>
<dbReference type="EMBL" id="LCOT01000009">
    <property type="protein sequence ID" value="KKU83967.1"/>
    <property type="molecule type" value="Genomic_DNA"/>
</dbReference>
<comment type="caution">
    <text evidence="6">The sequence shown here is derived from an EMBL/GenBank/DDBJ whole genome shotgun (WGS) entry which is preliminary data.</text>
</comment>
<evidence type="ECO:0000256" key="2">
    <source>
        <dbReference type="ARBA" id="ARBA00022649"/>
    </source>
</evidence>
<evidence type="ECO:0000256" key="3">
    <source>
        <dbReference type="ARBA" id="ARBA00022722"/>
    </source>
</evidence>
<protein>
    <recommendedName>
        <fullName evidence="8">Nucleotidyltransferase</fullName>
    </recommendedName>
</protein>
<dbReference type="GO" id="GO:0016787">
    <property type="term" value="F:hydrolase activity"/>
    <property type="evidence" value="ECO:0007669"/>
    <property type="project" value="UniProtKB-KW"/>
</dbReference>
<dbReference type="GO" id="GO:0110001">
    <property type="term" value="C:toxin-antitoxin complex"/>
    <property type="evidence" value="ECO:0007669"/>
    <property type="project" value="InterPro"/>
</dbReference>
<dbReference type="InterPro" id="IPR051813">
    <property type="entry name" value="HepT_RNase_toxin"/>
</dbReference>
<dbReference type="AlphaFoldDB" id="A0A0G1TQ46"/>
<reference evidence="6 7" key="1">
    <citation type="journal article" date="2015" name="Nature">
        <title>rRNA introns, odd ribosomes, and small enigmatic genomes across a large radiation of phyla.</title>
        <authorList>
            <person name="Brown C.T."/>
            <person name="Hug L.A."/>
            <person name="Thomas B.C."/>
            <person name="Sharon I."/>
            <person name="Castelle C.J."/>
            <person name="Singh A."/>
            <person name="Wilkins M.J."/>
            <person name="Williams K.H."/>
            <person name="Banfield J.F."/>
        </authorList>
    </citation>
    <scope>NUCLEOTIDE SEQUENCE [LARGE SCALE GENOMIC DNA]</scope>
</reference>
<accession>A0A0G1TQ46</accession>
<proteinExistence type="predicted"/>
<keyword evidence="5" id="KW-0378">Hydrolase</keyword>
<keyword evidence="1" id="KW-0597">Phosphoprotein</keyword>
<evidence type="ECO:0000313" key="7">
    <source>
        <dbReference type="Proteomes" id="UP000034265"/>
    </source>
</evidence>
<name>A0A0G1TQ46_9BACT</name>